<reference evidence="13" key="1">
    <citation type="submission" date="2023-10" db="EMBL/GenBank/DDBJ databases">
        <authorList>
            <person name="Domelevo Entfellner J.-B."/>
        </authorList>
    </citation>
    <scope>NUCLEOTIDE SEQUENCE</scope>
</reference>
<keyword evidence="5" id="KW-0819">tRNA processing</keyword>
<dbReference type="Proteomes" id="UP001189624">
    <property type="component" value="Chromosome 7"/>
</dbReference>
<dbReference type="InterPro" id="IPR007537">
    <property type="entry name" value="tRNAHis_GuaTrfase_Thg1"/>
</dbReference>
<keyword evidence="7" id="KW-0479">Metal-binding</keyword>
<dbReference type="Gene3D" id="3.30.70.3000">
    <property type="match status" value="2"/>
</dbReference>
<organism evidence="13 14">
    <name type="scientific">Sphenostylis stenocarpa</name>
    <dbReference type="NCBI Taxonomy" id="92480"/>
    <lineage>
        <taxon>Eukaryota</taxon>
        <taxon>Viridiplantae</taxon>
        <taxon>Streptophyta</taxon>
        <taxon>Embryophyta</taxon>
        <taxon>Tracheophyta</taxon>
        <taxon>Spermatophyta</taxon>
        <taxon>Magnoliopsida</taxon>
        <taxon>eudicotyledons</taxon>
        <taxon>Gunneridae</taxon>
        <taxon>Pentapetalae</taxon>
        <taxon>rosids</taxon>
        <taxon>fabids</taxon>
        <taxon>Fabales</taxon>
        <taxon>Fabaceae</taxon>
        <taxon>Papilionoideae</taxon>
        <taxon>50 kb inversion clade</taxon>
        <taxon>NPAAA clade</taxon>
        <taxon>indigoferoid/millettioid clade</taxon>
        <taxon>Phaseoleae</taxon>
        <taxon>Sphenostylis</taxon>
    </lineage>
</organism>
<dbReference type="Gramene" id="rna-AYBTSS11_LOCUS20943">
    <property type="protein sequence ID" value="CAJ1966986.1"/>
    <property type="gene ID" value="gene-AYBTSS11_LOCUS20943"/>
</dbReference>
<evidence type="ECO:0000256" key="7">
    <source>
        <dbReference type="ARBA" id="ARBA00022723"/>
    </source>
</evidence>
<gene>
    <name evidence="13" type="ORF">AYBTSS11_LOCUS20943</name>
</gene>
<dbReference type="GO" id="GO:0005525">
    <property type="term" value="F:GTP binding"/>
    <property type="evidence" value="ECO:0007669"/>
    <property type="project" value="UniProtKB-KW"/>
</dbReference>
<keyword evidence="6" id="KW-0548">Nucleotidyltransferase</keyword>
<dbReference type="InterPro" id="IPR038469">
    <property type="entry name" value="tRNAHis_GuaTrfase_Thg1_sf"/>
</dbReference>
<evidence type="ECO:0000259" key="12">
    <source>
        <dbReference type="Pfam" id="PF14413"/>
    </source>
</evidence>
<protein>
    <recommendedName>
        <fullName evidence="3">tRNA(His) guanylyltransferase</fullName>
        <ecNumber evidence="3">2.7.7.79</ecNumber>
    </recommendedName>
</protein>
<dbReference type="EMBL" id="OY731404">
    <property type="protein sequence ID" value="CAJ1966986.1"/>
    <property type="molecule type" value="Genomic_DNA"/>
</dbReference>
<keyword evidence="9" id="KW-0460">Magnesium</keyword>
<keyword evidence="14" id="KW-1185">Reference proteome</keyword>
<dbReference type="EC" id="2.7.7.79" evidence="3"/>
<dbReference type="GO" id="GO:0006400">
    <property type="term" value="P:tRNA modification"/>
    <property type="evidence" value="ECO:0007669"/>
    <property type="project" value="InterPro"/>
</dbReference>
<dbReference type="GO" id="GO:0008193">
    <property type="term" value="F:tRNA guanylyltransferase activity"/>
    <property type="evidence" value="ECO:0007669"/>
    <property type="project" value="UniProtKB-EC"/>
</dbReference>
<keyword evidence="10" id="KW-0342">GTP-binding</keyword>
<evidence type="ECO:0000256" key="10">
    <source>
        <dbReference type="ARBA" id="ARBA00023134"/>
    </source>
</evidence>
<feature type="domain" description="Thg1 C-terminal" evidence="12">
    <location>
        <begin position="62"/>
        <end position="131"/>
    </location>
</feature>
<feature type="domain" description="Thg1 C-terminal" evidence="12">
    <location>
        <begin position="311"/>
        <end position="348"/>
    </location>
</feature>
<dbReference type="AlphaFoldDB" id="A0AA86VZL3"/>
<dbReference type="PANTHER" id="PTHR12729:SF6">
    <property type="entry name" value="TRNA(HIS) GUANYLYLTRANSFERASE-RELATED"/>
    <property type="match status" value="1"/>
</dbReference>
<dbReference type="PANTHER" id="PTHR12729">
    <property type="entry name" value="TRNA(HIS) GUANYLYLTRANSFERASE-RELATED"/>
    <property type="match status" value="1"/>
</dbReference>
<evidence type="ECO:0000259" key="11">
    <source>
        <dbReference type="Pfam" id="PF04446"/>
    </source>
</evidence>
<dbReference type="InterPro" id="IPR025845">
    <property type="entry name" value="Thg1_C_dom"/>
</dbReference>
<dbReference type="InterPro" id="IPR024956">
    <property type="entry name" value="tRNAHis_GuaTrfase_cat"/>
</dbReference>
<dbReference type="Pfam" id="PF04446">
    <property type="entry name" value="Thg1"/>
    <property type="match status" value="1"/>
</dbReference>
<proteinExistence type="inferred from homology"/>
<dbReference type="GO" id="GO:0000287">
    <property type="term" value="F:magnesium ion binding"/>
    <property type="evidence" value="ECO:0007669"/>
    <property type="project" value="InterPro"/>
</dbReference>
<evidence type="ECO:0000313" key="14">
    <source>
        <dbReference type="Proteomes" id="UP001189624"/>
    </source>
</evidence>
<feature type="domain" description="tRNAHis guanylyltransferase catalytic" evidence="11">
    <location>
        <begin position="184"/>
        <end position="307"/>
    </location>
</feature>
<evidence type="ECO:0000256" key="6">
    <source>
        <dbReference type="ARBA" id="ARBA00022695"/>
    </source>
</evidence>
<dbReference type="Pfam" id="PF14413">
    <property type="entry name" value="Thg1C"/>
    <property type="match status" value="2"/>
</dbReference>
<sequence>MLLPYHGYSSQLFCLILRWEKVDPFYEYSLRNYNFLLPSTGESYLVHPRKPFKRIFCGGRICHLSDQHEQCLWRLVEHGMNENEAWDIIKGFDKSELNNLLFDEFNVNYNTLEPIFREVSCVLKTVVEDIVKYKDNGAPIKWHRRKIITVHSKKIAGKRFWNEHTVLLKDFGGFVEDINNVTPEYVRSFEFHSKLMPSTWIVVRIDGCHFDRFSELHEFVKPNDDRALNLMNLCAVSVLEKFWEDIVFAYGVSDEYSFILKKTSYPYQRRANKMVSTIVSFFTSTHVMRWSELKYPPCFDGRAVCYPSTAILRDYLSRRQVDCHINNQYNSCFWKLVASGKSKREAQNV</sequence>
<comment type="similarity">
    <text evidence="2">Belongs to the tRNA(His) guanylyltransferase family.</text>
</comment>
<accession>A0AA86VZL3</accession>
<keyword evidence="8" id="KW-0547">Nucleotide-binding</keyword>
<name>A0AA86VZL3_9FABA</name>
<evidence type="ECO:0000313" key="13">
    <source>
        <dbReference type="EMBL" id="CAJ1966986.1"/>
    </source>
</evidence>
<evidence type="ECO:0000256" key="8">
    <source>
        <dbReference type="ARBA" id="ARBA00022741"/>
    </source>
</evidence>
<evidence type="ECO:0000256" key="2">
    <source>
        <dbReference type="ARBA" id="ARBA00010113"/>
    </source>
</evidence>
<evidence type="ECO:0000256" key="9">
    <source>
        <dbReference type="ARBA" id="ARBA00022842"/>
    </source>
</evidence>
<evidence type="ECO:0000256" key="1">
    <source>
        <dbReference type="ARBA" id="ARBA00001946"/>
    </source>
</evidence>
<evidence type="ECO:0000256" key="4">
    <source>
        <dbReference type="ARBA" id="ARBA00022679"/>
    </source>
</evidence>
<evidence type="ECO:0000256" key="3">
    <source>
        <dbReference type="ARBA" id="ARBA00012511"/>
    </source>
</evidence>
<keyword evidence="4" id="KW-0808">Transferase</keyword>
<evidence type="ECO:0000256" key="5">
    <source>
        <dbReference type="ARBA" id="ARBA00022694"/>
    </source>
</evidence>
<comment type="cofactor">
    <cofactor evidence="1">
        <name>Mg(2+)</name>
        <dbReference type="ChEBI" id="CHEBI:18420"/>
    </cofactor>
</comment>